<keyword evidence="3" id="KW-1185">Reference proteome</keyword>
<dbReference type="OrthoDB" id="9152983at2"/>
<evidence type="ECO:0000313" key="2">
    <source>
        <dbReference type="EMBL" id="SHG28579.1"/>
    </source>
</evidence>
<dbReference type="Proteomes" id="UP000184532">
    <property type="component" value="Unassembled WGS sequence"/>
</dbReference>
<evidence type="ECO:0000313" key="3">
    <source>
        <dbReference type="Proteomes" id="UP000184532"/>
    </source>
</evidence>
<organism evidence="2 3">
    <name type="scientific">Flagellimonas flava</name>
    <dbReference type="NCBI Taxonomy" id="570519"/>
    <lineage>
        <taxon>Bacteria</taxon>
        <taxon>Pseudomonadati</taxon>
        <taxon>Bacteroidota</taxon>
        <taxon>Flavobacteriia</taxon>
        <taxon>Flavobacteriales</taxon>
        <taxon>Flavobacteriaceae</taxon>
        <taxon>Flagellimonas</taxon>
    </lineage>
</organism>
<reference evidence="3" key="1">
    <citation type="submission" date="2016-11" db="EMBL/GenBank/DDBJ databases">
        <authorList>
            <person name="Varghese N."/>
            <person name="Submissions S."/>
        </authorList>
    </citation>
    <scope>NUCLEOTIDE SEQUENCE [LARGE SCALE GENOMIC DNA]</scope>
    <source>
        <strain evidence="3">DSM 22638</strain>
    </source>
</reference>
<dbReference type="InterPro" id="IPR032710">
    <property type="entry name" value="NTF2-like_dom_sf"/>
</dbReference>
<protein>
    <recommendedName>
        <fullName evidence="1">DUF4440 domain-containing protein</fullName>
    </recommendedName>
</protein>
<dbReference type="Pfam" id="PF14534">
    <property type="entry name" value="DUF4440"/>
    <property type="match status" value="1"/>
</dbReference>
<sequence length="123" mass="13811">MSPEEFIAAYETALGTQSWKAVEPLVSENVGVTFSDGTVHMGKANVQKAFEKNFQTIKNEKYGVENVEWLVRNETYAVYLFEFYWTGIIDGKSVSGNGVGTSVLIKEGARWKLLTEHLGRKSR</sequence>
<gene>
    <name evidence="2" type="ORF">SAMN04488116_0757</name>
</gene>
<feature type="domain" description="DUF4440" evidence="1">
    <location>
        <begin position="7"/>
        <end position="113"/>
    </location>
</feature>
<dbReference type="STRING" id="570519.SAMN04488116_0757"/>
<dbReference type="Gene3D" id="3.10.450.50">
    <property type="match status" value="1"/>
</dbReference>
<dbReference type="RefSeq" id="WP_073176543.1">
    <property type="nucleotide sequence ID" value="NZ_FQWL01000001.1"/>
</dbReference>
<proteinExistence type="predicted"/>
<dbReference type="InterPro" id="IPR027843">
    <property type="entry name" value="DUF4440"/>
</dbReference>
<name>A0A1M5IKL1_9FLAO</name>
<dbReference type="AlphaFoldDB" id="A0A1M5IKL1"/>
<evidence type="ECO:0000259" key="1">
    <source>
        <dbReference type="Pfam" id="PF14534"/>
    </source>
</evidence>
<dbReference type="EMBL" id="FQWL01000001">
    <property type="protein sequence ID" value="SHG28579.1"/>
    <property type="molecule type" value="Genomic_DNA"/>
</dbReference>
<accession>A0A1M5IKL1</accession>
<dbReference type="SUPFAM" id="SSF54427">
    <property type="entry name" value="NTF2-like"/>
    <property type="match status" value="1"/>
</dbReference>